<gene>
    <name evidence="1" type="ORF">NVS47_11995</name>
</gene>
<protein>
    <submittedName>
        <fullName evidence="1">Uncharacterized protein</fullName>
    </submittedName>
</protein>
<organism evidence="1 2">
    <name type="scientific">Dehalobacterium formicoaceticum</name>
    <dbReference type="NCBI Taxonomy" id="51515"/>
    <lineage>
        <taxon>Bacteria</taxon>
        <taxon>Bacillati</taxon>
        <taxon>Bacillota</taxon>
        <taxon>Clostridia</taxon>
        <taxon>Eubacteriales</taxon>
        <taxon>Peptococcaceae</taxon>
        <taxon>Dehalobacterium</taxon>
    </lineage>
</organism>
<accession>A0ABT1Y5S1</accession>
<keyword evidence="2" id="KW-1185">Reference proteome</keyword>
<proteinExistence type="predicted"/>
<dbReference type="EMBL" id="JANPWE010000006">
    <property type="protein sequence ID" value="MCR6546223.1"/>
    <property type="molecule type" value="Genomic_DNA"/>
</dbReference>
<evidence type="ECO:0000313" key="2">
    <source>
        <dbReference type="Proteomes" id="UP001524944"/>
    </source>
</evidence>
<sequence>MGRKTCLNCMNGIKVHHNNSPWDQVSKPYEIDCTLREEIIKSGKVHKWNETYMPEVCGSYRPKMVERCAYCKKTIDAAEYLWDKWGGINGRPVCSNDCAVKLEAAEVGSMFYD</sequence>
<dbReference type="RefSeq" id="WP_257913734.1">
    <property type="nucleotide sequence ID" value="NZ_JANPWE010000006.1"/>
</dbReference>
<reference evidence="1 2" key="1">
    <citation type="submission" date="2022-08" db="EMBL/GenBank/DDBJ databases">
        <title>Proteogenomics of the novel Dehalobacterium formicoaceticum strain EZ94 highlights a key role of methyltransferases during anaerobic dichloromethane degradation.</title>
        <authorList>
            <person name="Wasmund K."/>
        </authorList>
    </citation>
    <scope>NUCLEOTIDE SEQUENCE [LARGE SCALE GENOMIC DNA]</scope>
    <source>
        <strain evidence="1 2">EZ94</strain>
    </source>
</reference>
<dbReference type="Proteomes" id="UP001524944">
    <property type="component" value="Unassembled WGS sequence"/>
</dbReference>
<comment type="caution">
    <text evidence="1">The sequence shown here is derived from an EMBL/GenBank/DDBJ whole genome shotgun (WGS) entry which is preliminary data.</text>
</comment>
<evidence type="ECO:0000313" key="1">
    <source>
        <dbReference type="EMBL" id="MCR6546223.1"/>
    </source>
</evidence>
<name>A0ABT1Y5S1_9FIRM</name>